<accession>I4EJN0</accession>
<dbReference type="InterPro" id="IPR036098">
    <property type="entry name" value="Thymidylate_synthase_ThyX_sf"/>
</dbReference>
<sequence>MIIPADIARVPAALEEYHATIQALWDAKNRLLEAGVPAEQVLYLLPNSHHVRFYETGTLLTYFWKWVKRLCFNAQREIFETARQETEQVSRALPEIGSYVNRPPCVLRQESGTRPFCPEGERFCGVPVWRQYDFSEIPNRRIL</sequence>
<dbReference type="GO" id="GO:0050797">
    <property type="term" value="F:thymidylate synthase (FAD) activity"/>
    <property type="evidence" value="ECO:0007669"/>
    <property type="project" value="InterPro"/>
</dbReference>
<dbReference type="EMBL" id="CAGS01000351">
    <property type="protein sequence ID" value="CCF84892.1"/>
    <property type="molecule type" value="Genomic_DNA"/>
</dbReference>
<dbReference type="CDD" id="cd20175">
    <property type="entry name" value="ThyX"/>
    <property type="match status" value="1"/>
</dbReference>
<dbReference type="AlphaFoldDB" id="I4EJN0"/>
<dbReference type="Pfam" id="PF02511">
    <property type="entry name" value="Thy1"/>
    <property type="match status" value="1"/>
</dbReference>
<evidence type="ECO:0000313" key="1">
    <source>
        <dbReference type="EMBL" id="CCF84892.1"/>
    </source>
</evidence>
<name>I4EJN0_9BACT</name>
<reference evidence="1 2" key="1">
    <citation type="journal article" date="2012" name="ISME J.">
        <title>Nitrification expanded: discovery, physiology and genomics of a nitrite-oxidizing bacterium from the phylum Chloroflexi.</title>
        <authorList>
            <person name="Sorokin D.Y."/>
            <person name="Lucker S."/>
            <person name="Vejmelkova D."/>
            <person name="Kostrikina N.A."/>
            <person name="Kleerebezem R."/>
            <person name="Rijpstra W.I."/>
            <person name="Damste J.S."/>
            <person name="Le Paslier D."/>
            <person name="Muyzer G."/>
            <person name="Wagner M."/>
            <person name="van Loosdrecht M.C."/>
            <person name="Daims H."/>
        </authorList>
    </citation>
    <scope>NUCLEOTIDE SEQUENCE [LARGE SCALE GENOMIC DNA]</scope>
    <source>
        <strain evidence="2">none</strain>
    </source>
</reference>
<evidence type="ECO:0000313" key="2">
    <source>
        <dbReference type="Proteomes" id="UP000004221"/>
    </source>
</evidence>
<comment type="caution">
    <text evidence="1">The sequence shown here is derived from an EMBL/GenBank/DDBJ whole genome shotgun (WGS) entry which is preliminary data.</text>
</comment>
<organism evidence="1 2">
    <name type="scientific">Nitrolancea hollandica Lb</name>
    <dbReference type="NCBI Taxonomy" id="1129897"/>
    <lineage>
        <taxon>Bacteria</taxon>
        <taxon>Pseudomonadati</taxon>
        <taxon>Thermomicrobiota</taxon>
        <taxon>Thermomicrobia</taxon>
        <taxon>Sphaerobacterales</taxon>
        <taxon>Sphaerobacterineae</taxon>
        <taxon>Sphaerobacteraceae</taxon>
        <taxon>Nitrolancea</taxon>
    </lineage>
</organism>
<dbReference type="Proteomes" id="UP000004221">
    <property type="component" value="Unassembled WGS sequence"/>
</dbReference>
<dbReference type="PROSITE" id="PS51331">
    <property type="entry name" value="THYX"/>
    <property type="match status" value="1"/>
</dbReference>
<proteinExistence type="predicted"/>
<dbReference type="GO" id="GO:0050660">
    <property type="term" value="F:flavin adenine dinucleotide binding"/>
    <property type="evidence" value="ECO:0007669"/>
    <property type="project" value="InterPro"/>
</dbReference>
<dbReference type="InterPro" id="IPR003669">
    <property type="entry name" value="Thymidylate_synthase_ThyX"/>
</dbReference>
<dbReference type="GO" id="GO:0006231">
    <property type="term" value="P:dTMP biosynthetic process"/>
    <property type="evidence" value="ECO:0007669"/>
    <property type="project" value="InterPro"/>
</dbReference>
<dbReference type="Gene3D" id="3.30.1360.170">
    <property type="match status" value="1"/>
</dbReference>
<gene>
    <name evidence="1" type="ORF">NITHO_4140001</name>
</gene>
<dbReference type="SUPFAM" id="SSF69796">
    <property type="entry name" value="Thymidylate synthase-complementing protein Thy1"/>
    <property type="match status" value="1"/>
</dbReference>
<keyword evidence="2" id="KW-1185">Reference proteome</keyword>
<protein>
    <submittedName>
        <fullName evidence="1">Thymidylate synthase complementing protein ThyX</fullName>
    </submittedName>
</protein>